<reference evidence="3 4" key="1">
    <citation type="submission" date="2014-02" db="EMBL/GenBank/DDBJ databases">
        <title>The genome sequence of Colletotrichum nymphaeae SA-01.</title>
        <authorList>
            <person name="Baroncelli R."/>
            <person name="Thon M.R."/>
        </authorList>
    </citation>
    <scope>NUCLEOTIDE SEQUENCE [LARGE SCALE GENOMIC DNA]</scope>
    <source>
        <strain evidence="3 4">SA-01</strain>
    </source>
</reference>
<dbReference type="OrthoDB" id="5597238at2759"/>
<name>A0A135TWE3_9PEZI</name>
<keyword evidence="4" id="KW-1185">Reference proteome</keyword>
<feature type="region of interest" description="Disordered" evidence="1">
    <location>
        <begin position="134"/>
        <end position="156"/>
    </location>
</feature>
<sequence length="189" mass="17595">MRFTSIIVTGAFAVLAAAQSTTTTSASAASSAQAVIEKCLSGCPATDVNCQAKCISVPNPDADAVNKTTACVAKCDQGDGSAAATDRYAACTQKCIAENYWSSGSSPAATAGSGSGSGSSGSATAATATGSAAATGSASGTATRASGSSAASGTEAASSSSSTANAAAPALVGSASFGVVGLIGAALLI</sequence>
<organism evidence="3 4">
    <name type="scientific">Colletotrichum nymphaeae SA-01</name>
    <dbReference type="NCBI Taxonomy" id="1460502"/>
    <lineage>
        <taxon>Eukaryota</taxon>
        <taxon>Fungi</taxon>
        <taxon>Dikarya</taxon>
        <taxon>Ascomycota</taxon>
        <taxon>Pezizomycotina</taxon>
        <taxon>Sordariomycetes</taxon>
        <taxon>Hypocreomycetidae</taxon>
        <taxon>Glomerellales</taxon>
        <taxon>Glomerellaceae</taxon>
        <taxon>Colletotrichum</taxon>
        <taxon>Colletotrichum acutatum species complex</taxon>
    </lineage>
</organism>
<feature type="signal peptide" evidence="2">
    <location>
        <begin position="1"/>
        <end position="18"/>
    </location>
</feature>
<keyword evidence="2" id="KW-0732">Signal</keyword>
<evidence type="ECO:0000256" key="1">
    <source>
        <dbReference type="SAM" id="MobiDB-lite"/>
    </source>
</evidence>
<proteinExistence type="predicted"/>
<accession>A0A135TWE3</accession>
<evidence type="ECO:0000256" key="2">
    <source>
        <dbReference type="SAM" id="SignalP"/>
    </source>
</evidence>
<protein>
    <submittedName>
        <fullName evidence="3">Uncharacterized protein</fullName>
    </submittedName>
</protein>
<gene>
    <name evidence="3" type="ORF">CNYM01_11058</name>
</gene>
<evidence type="ECO:0000313" key="3">
    <source>
        <dbReference type="EMBL" id="KXH52467.1"/>
    </source>
</evidence>
<comment type="caution">
    <text evidence="3">The sequence shown here is derived from an EMBL/GenBank/DDBJ whole genome shotgun (WGS) entry which is preliminary data.</text>
</comment>
<feature type="chain" id="PRO_5007804309" evidence="2">
    <location>
        <begin position="19"/>
        <end position="189"/>
    </location>
</feature>
<dbReference type="Proteomes" id="UP000070054">
    <property type="component" value="Unassembled WGS sequence"/>
</dbReference>
<dbReference type="AlphaFoldDB" id="A0A135TWE3"/>
<dbReference type="EMBL" id="JEMN01001003">
    <property type="protein sequence ID" value="KXH52467.1"/>
    <property type="molecule type" value="Genomic_DNA"/>
</dbReference>
<evidence type="ECO:0000313" key="4">
    <source>
        <dbReference type="Proteomes" id="UP000070054"/>
    </source>
</evidence>